<evidence type="ECO:0000259" key="2">
    <source>
        <dbReference type="Pfam" id="PF06580"/>
    </source>
</evidence>
<dbReference type="GO" id="GO:0016301">
    <property type="term" value="F:kinase activity"/>
    <property type="evidence" value="ECO:0007669"/>
    <property type="project" value="UniProtKB-KW"/>
</dbReference>
<keyword evidence="1" id="KW-0812">Transmembrane</keyword>
<evidence type="ECO:0000313" key="4">
    <source>
        <dbReference type="Proteomes" id="UP000597617"/>
    </source>
</evidence>
<organism evidence="3 4">
    <name type="scientific">Hymenobacter jeongseonensis</name>
    <dbReference type="NCBI Taxonomy" id="2791027"/>
    <lineage>
        <taxon>Bacteria</taxon>
        <taxon>Pseudomonadati</taxon>
        <taxon>Bacteroidota</taxon>
        <taxon>Cytophagia</taxon>
        <taxon>Cytophagales</taxon>
        <taxon>Hymenobacteraceae</taxon>
        <taxon>Hymenobacter</taxon>
    </lineage>
</organism>
<dbReference type="InterPro" id="IPR036890">
    <property type="entry name" value="HATPase_C_sf"/>
</dbReference>
<comment type="caution">
    <text evidence="3">The sequence shown here is derived from an EMBL/GenBank/DDBJ whole genome shotgun (WGS) entry which is preliminary data.</text>
</comment>
<keyword evidence="3" id="KW-0418">Kinase</keyword>
<feature type="transmembrane region" description="Helical" evidence="1">
    <location>
        <begin position="39"/>
        <end position="59"/>
    </location>
</feature>
<dbReference type="Pfam" id="PF06580">
    <property type="entry name" value="His_kinase"/>
    <property type="match status" value="1"/>
</dbReference>
<accession>A0ABS0INM7</accession>
<gene>
    <name evidence="3" type="ORF">I2I05_21490</name>
</gene>
<dbReference type="Proteomes" id="UP000597617">
    <property type="component" value="Unassembled WGS sequence"/>
</dbReference>
<keyword evidence="1" id="KW-1133">Transmembrane helix</keyword>
<protein>
    <submittedName>
        <fullName evidence="3">Sensor histidine kinase</fullName>
    </submittedName>
</protein>
<dbReference type="EMBL" id="JADQDQ010000024">
    <property type="protein sequence ID" value="MBF9239979.1"/>
    <property type="molecule type" value="Genomic_DNA"/>
</dbReference>
<evidence type="ECO:0000313" key="3">
    <source>
        <dbReference type="EMBL" id="MBF9239979.1"/>
    </source>
</evidence>
<keyword evidence="4" id="KW-1185">Reference proteome</keyword>
<dbReference type="PANTHER" id="PTHR34220:SF7">
    <property type="entry name" value="SENSOR HISTIDINE KINASE YPDA"/>
    <property type="match status" value="1"/>
</dbReference>
<keyword evidence="3" id="KW-0808">Transferase</keyword>
<name>A0ABS0INM7_9BACT</name>
<feature type="transmembrane region" description="Helical" evidence="1">
    <location>
        <begin position="71"/>
        <end position="92"/>
    </location>
</feature>
<dbReference type="InterPro" id="IPR050640">
    <property type="entry name" value="Bact_2-comp_sensor_kinase"/>
</dbReference>
<sequence>MRKPPWFYLFVFGLALLLAVYTRLTMADRAEDFYLFPDAPFWLFLEALLVVHLLDRLHARATRRGRASEQAAYYFGLLWRGALLFVGLLQLLQVALMLAHVGRGDYGSWYEVVRWLSATLFLYLLAGSVYLPFLYQQHASEVRLALARAEKAVTEARLRALQQHVDPHFLFNNLNILSSLIEPANGAALDYASHLASLYRYLVRAGQRDVVPVAEELAFARDYQFLLQRRFGAAYRFEEDVQLPLAGQAERLLPPGMLQELLTNAVKHNLASRQHPLLIRVTLTPTALRLEHPRRPRPVPAAGTGRGLPGLRARLALLTDQPLVVEDTPTYFAVTVPLLAALPPTPAAHAPAAAGR</sequence>
<dbReference type="Gene3D" id="3.30.565.10">
    <property type="entry name" value="Histidine kinase-like ATPase, C-terminal domain"/>
    <property type="match status" value="1"/>
</dbReference>
<feature type="domain" description="Signal transduction histidine kinase internal region" evidence="2">
    <location>
        <begin position="156"/>
        <end position="233"/>
    </location>
</feature>
<dbReference type="InterPro" id="IPR010559">
    <property type="entry name" value="Sig_transdc_His_kin_internal"/>
</dbReference>
<evidence type="ECO:0000256" key="1">
    <source>
        <dbReference type="SAM" id="Phobius"/>
    </source>
</evidence>
<dbReference type="RefSeq" id="WP_196284329.1">
    <property type="nucleotide sequence ID" value="NZ_JADQDQ010000024.1"/>
</dbReference>
<dbReference type="PANTHER" id="PTHR34220">
    <property type="entry name" value="SENSOR HISTIDINE KINASE YPDA"/>
    <property type="match status" value="1"/>
</dbReference>
<reference evidence="3 4" key="1">
    <citation type="submission" date="2020-11" db="EMBL/GenBank/DDBJ databases">
        <authorList>
            <person name="Kim M.K."/>
        </authorList>
    </citation>
    <scope>NUCLEOTIDE SEQUENCE [LARGE SCALE GENOMIC DNA]</scope>
    <source>
        <strain evidence="3 4">BT683</strain>
    </source>
</reference>
<proteinExistence type="predicted"/>
<feature type="transmembrane region" description="Helical" evidence="1">
    <location>
        <begin position="112"/>
        <end position="135"/>
    </location>
</feature>
<keyword evidence="1" id="KW-0472">Membrane</keyword>